<keyword evidence="2" id="KW-0732">Signal</keyword>
<dbReference type="Proteomes" id="UP000322000">
    <property type="component" value="Chromosome 1"/>
</dbReference>
<protein>
    <submittedName>
        <fullName evidence="4">Uncharacterized protein LOC113491783 isoform X1</fullName>
    </submittedName>
</protein>
<name>A0A7E5V908_TRINI</name>
<gene>
    <name evidence="4" type="primary">LOC113491783</name>
</gene>
<accession>A0A7E5V908</accession>
<sequence length="193" mass="21420">MSKLPVIVFAVITVASVKCLAEHLEAPDARPSRTDEVGNFEPEPEELERSASPQVYAAVNSRPRPGVYATPNKIQLVECYACTDCPTILQNTTTKYCPYTNDYSRISKCVVYAEKYIQSDRPLYIRGCASERGTCSEITRGHEHNEKLVKLLSCVDCDGDRCNTNGVHRSIPDLTTAILVVVISPLIYKYALS</sequence>
<dbReference type="OrthoDB" id="7186383at2759"/>
<feature type="chain" id="PRO_5028923213" evidence="2">
    <location>
        <begin position="22"/>
        <end position="193"/>
    </location>
</feature>
<dbReference type="CDD" id="cd00117">
    <property type="entry name" value="TFP"/>
    <property type="match status" value="1"/>
</dbReference>
<evidence type="ECO:0000313" key="3">
    <source>
        <dbReference type="Proteomes" id="UP000322000"/>
    </source>
</evidence>
<evidence type="ECO:0000313" key="4">
    <source>
        <dbReference type="RefSeq" id="XP_026724751.1"/>
    </source>
</evidence>
<organism evidence="3 4">
    <name type="scientific">Trichoplusia ni</name>
    <name type="common">Cabbage looper</name>
    <dbReference type="NCBI Taxonomy" id="7111"/>
    <lineage>
        <taxon>Eukaryota</taxon>
        <taxon>Metazoa</taxon>
        <taxon>Ecdysozoa</taxon>
        <taxon>Arthropoda</taxon>
        <taxon>Hexapoda</taxon>
        <taxon>Insecta</taxon>
        <taxon>Pterygota</taxon>
        <taxon>Neoptera</taxon>
        <taxon>Endopterygota</taxon>
        <taxon>Lepidoptera</taxon>
        <taxon>Glossata</taxon>
        <taxon>Ditrysia</taxon>
        <taxon>Noctuoidea</taxon>
        <taxon>Noctuidae</taxon>
        <taxon>Plusiinae</taxon>
        <taxon>Trichoplusia</taxon>
    </lineage>
</organism>
<proteinExistence type="predicted"/>
<dbReference type="RefSeq" id="XP_026724751.1">
    <property type="nucleotide sequence ID" value="XM_026868950.1"/>
</dbReference>
<dbReference type="KEGG" id="tnl:113491783"/>
<keyword evidence="3" id="KW-1185">Reference proteome</keyword>
<dbReference type="InParanoid" id="A0A7E5V908"/>
<dbReference type="AlphaFoldDB" id="A0A7E5V908"/>
<feature type="signal peptide" evidence="2">
    <location>
        <begin position="1"/>
        <end position="21"/>
    </location>
</feature>
<feature type="region of interest" description="Disordered" evidence="1">
    <location>
        <begin position="30"/>
        <end position="53"/>
    </location>
</feature>
<reference evidence="4" key="1">
    <citation type="submission" date="2025-08" db="UniProtKB">
        <authorList>
            <consortium name="RefSeq"/>
        </authorList>
    </citation>
    <scope>IDENTIFICATION</scope>
</reference>
<dbReference type="GeneID" id="113491783"/>
<evidence type="ECO:0000256" key="1">
    <source>
        <dbReference type="SAM" id="MobiDB-lite"/>
    </source>
</evidence>
<evidence type="ECO:0000256" key="2">
    <source>
        <dbReference type="SAM" id="SignalP"/>
    </source>
</evidence>